<evidence type="ECO:0000313" key="9">
    <source>
        <dbReference type="Proteomes" id="UP000031443"/>
    </source>
</evidence>
<dbReference type="Proteomes" id="UP000031443">
    <property type="component" value="Unassembled WGS sequence"/>
</dbReference>
<keyword evidence="4" id="KW-1133">Transmembrane helix</keyword>
<dbReference type="EMBL" id="KB589883">
    <property type="protein sequence ID" value="EMP25430.1"/>
    <property type="molecule type" value="Genomic_DNA"/>
</dbReference>
<evidence type="ECO:0000256" key="6">
    <source>
        <dbReference type="SAM" id="MobiDB-lite"/>
    </source>
</evidence>
<accession>M7ARG5</accession>
<organism evidence="8 9">
    <name type="scientific">Chelonia mydas</name>
    <name type="common">Green sea-turtle</name>
    <name type="synonym">Chelonia agassizi</name>
    <dbReference type="NCBI Taxonomy" id="8469"/>
    <lineage>
        <taxon>Eukaryota</taxon>
        <taxon>Metazoa</taxon>
        <taxon>Chordata</taxon>
        <taxon>Craniata</taxon>
        <taxon>Vertebrata</taxon>
        <taxon>Euteleostomi</taxon>
        <taxon>Archelosauria</taxon>
        <taxon>Testudinata</taxon>
        <taxon>Testudines</taxon>
        <taxon>Cryptodira</taxon>
        <taxon>Durocryptodira</taxon>
        <taxon>Americhelydia</taxon>
        <taxon>Chelonioidea</taxon>
        <taxon>Cheloniidae</taxon>
        <taxon>Chelonia</taxon>
    </lineage>
</organism>
<keyword evidence="2" id="KW-0812">Transmembrane</keyword>
<dbReference type="CDD" id="cd08374">
    <property type="entry name" value="C2F_Ferlin"/>
    <property type="match status" value="1"/>
</dbReference>
<dbReference type="PANTHER" id="PTHR12546">
    <property type="entry name" value="FER-1-LIKE"/>
    <property type="match status" value="1"/>
</dbReference>
<dbReference type="STRING" id="8469.M7ARG5"/>
<dbReference type="GO" id="GO:0016020">
    <property type="term" value="C:membrane"/>
    <property type="evidence" value="ECO:0007669"/>
    <property type="project" value="UniProtKB-SubCell"/>
</dbReference>
<feature type="domain" description="C2" evidence="7">
    <location>
        <begin position="166"/>
        <end position="316"/>
    </location>
</feature>
<evidence type="ECO:0000256" key="3">
    <source>
        <dbReference type="ARBA" id="ARBA00022737"/>
    </source>
</evidence>
<dbReference type="CDD" id="cd04037">
    <property type="entry name" value="C2E_Ferlin"/>
    <property type="match status" value="1"/>
</dbReference>
<evidence type="ECO:0000313" key="8">
    <source>
        <dbReference type="EMBL" id="EMP25430.1"/>
    </source>
</evidence>
<dbReference type="InterPro" id="IPR037721">
    <property type="entry name" value="Ferlin"/>
</dbReference>
<feature type="region of interest" description="Disordered" evidence="6">
    <location>
        <begin position="349"/>
        <end position="372"/>
    </location>
</feature>
<sequence length="390" mass="44545">MFELPCTLPREKDLQISLFDYDLVLPDQKIGATSIDLENRVLSRFRASCGLPQSYCISGPCQWRDQLLPTQLLENFAKMKNLALPEFSADGGKATFMGRAFLLAQFESKVPAHGHLGPPRERLALHLLRTCGLVPEHLETRTLHHSIQPGIDQGKLQMWVDIFPESFGPPGPAFDITPRKPKRYELRCIVWNTRDVDLQDTSITGQRMSDIYVKGWLDGLEEERQRTDVHYRSLGGEGNFNWRFIFPFEFLPMEQVCVLPRKEYLWSLDETVLKVPPKLILQVWDNDKFSADDFLAQLPVPPLPNEEQQRDVEYFVQGAGFSCAMAKPGLKISNCLGQMSSAFPTSLRQQSHLDGNVGREQRQGPWGRAREPGQHYSYQQETFGLAKFHP</sequence>
<dbReference type="Pfam" id="PF00168">
    <property type="entry name" value="C2"/>
    <property type="match status" value="3"/>
</dbReference>
<dbReference type="InterPro" id="IPR035892">
    <property type="entry name" value="C2_domain_sf"/>
</dbReference>
<dbReference type="InterPro" id="IPR037725">
    <property type="entry name" value="C2F_Ferlin"/>
</dbReference>
<feature type="compositionally biased region" description="Basic and acidic residues" evidence="6">
    <location>
        <begin position="357"/>
        <end position="372"/>
    </location>
</feature>
<keyword evidence="5" id="KW-0472">Membrane</keyword>
<dbReference type="InterPro" id="IPR037724">
    <property type="entry name" value="C2E_Ferlin"/>
</dbReference>
<evidence type="ECO:0000256" key="2">
    <source>
        <dbReference type="ARBA" id="ARBA00022692"/>
    </source>
</evidence>
<gene>
    <name evidence="8" type="ORF">UY3_17498</name>
</gene>
<evidence type="ECO:0000256" key="1">
    <source>
        <dbReference type="ARBA" id="ARBA00004167"/>
    </source>
</evidence>
<evidence type="ECO:0000259" key="7">
    <source>
        <dbReference type="PROSITE" id="PS50004"/>
    </source>
</evidence>
<dbReference type="GO" id="GO:0007009">
    <property type="term" value="P:plasma membrane organization"/>
    <property type="evidence" value="ECO:0007669"/>
    <property type="project" value="TreeGrafter"/>
</dbReference>
<dbReference type="InterPro" id="IPR000008">
    <property type="entry name" value="C2_dom"/>
</dbReference>
<dbReference type="PANTHER" id="PTHR12546:SF34">
    <property type="entry name" value="FER-1-LIKE PROTEIN 5"/>
    <property type="match status" value="1"/>
</dbReference>
<dbReference type="eggNOG" id="KOG1326">
    <property type="taxonomic scope" value="Eukaryota"/>
</dbReference>
<name>M7ARG5_CHEMY</name>
<dbReference type="AlphaFoldDB" id="M7ARG5"/>
<keyword evidence="9" id="KW-1185">Reference proteome</keyword>
<proteinExistence type="predicted"/>
<protein>
    <submittedName>
        <fullName evidence="8">Myoferlin</fullName>
    </submittedName>
</protein>
<dbReference type="InterPro" id="IPR055072">
    <property type="entry name" value="Ferlin_DSRM"/>
</dbReference>
<dbReference type="PROSITE" id="PS50004">
    <property type="entry name" value="C2"/>
    <property type="match status" value="1"/>
</dbReference>
<reference evidence="9" key="1">
    <citation type="journal article" date="2013" name="Nat. Genet.">
        <title>The draft genomes of soft-shell turtle and green sea turtle yield insights into the development and evolution of the turtle-specific body plan.</title>
        <authorList>
            <person name="Wang Z."/>
            <person name="Pascual-Anaya J."/>
            <person name="Zadissa A."/>
            <person name="Li W."/>
            <person name="Niimura Y."/>
            <person name="Huang Z."/>
            <person name="Li C."/>
            <person name="White S."/>
            <person name="Xiong Z."/>
            <person name="Fang D."/>
            <person name="Wang B."/>
            <person name="Ming Y."/>
            <person name="Chen Y."/>
            <person name="Zheng Y."/>
            <person name="Kuraku S."/>
            <person name="Pignatelli M."/>
            <person name="Herrero J."/>
            <person name="Beal K."/>
            <person name="Nozawa M."/>
            <person name="Li Q."/>
            <person name="Wang J."/>
            <person name="Zhang H."/>
            <person name="Yu L."/>
            <person name="Shigenobu S."/>
            <person name="Wang J."/>
            <person name="Liu J."/>
            <person name="Flicek P."/>
            <person name="Searle S."/>
            <person name="Wang J."/>
            <person name="Kuratani S."/>
            <person name="Yin Y."/>
            <person name="Aken B."/>
            <person name="Zhang G."/>
            <person name="Irie N."/>
        </authorList>
    </citation>
    <scope>NUCLEOTIDE SEQUENCE [LARGE SCALE GENOMIC DNA]</scope>
</reference>
<evidence type="ECO:0000256" key="4">
    <source>
        <dbReference type="ARBA" id="ARBA00022989"/>
    </source>
</evidence>
<keyword evidence="3" id="KW-0677">Repeat</keyword>
<dbReference type="Gene3D" id="2.60.40.150">
    <property type="entry name" value="C2 domain"/>
    <property type="match status" value="1"/>
</dbReference>
<dbReference type="SUPFAM" id="SSF49562">
    <property type="entry name" value="C2 domain (Calcium/lipid-binding domain, CaLB)"/>
    <property type="match status" value="2"/>
</dbReference>
<dbReference type="GO" id="GO:0061025">
    <property type="term" value="P:membrane fusion"/>
    <property type="evidence" value="ECO:0007669"/>
    <property type="project" value="TreeGrafter"/>
</dbReference>
<comment type="subcellular location">
    <subcellularLocation>
        <location evidence="1">Membrane</location>
        <topology evidence="1">Single-pass membrane protein</topology>
    </subcellularLocation>
</comment>
<evidence type="ECO:0000256" key="5">
    <source>
        <dbReference type="ARBA" id="ARBA00023136"/>
    </source>
</evidence>
<dbReference type="Pfam" id="PF22901">
    <property type="entry name" value="dsrm_Ferlin"/>
    <property type="match status" value="1"/>
</dbReference>